<dbReference type="EMBL" id="MU266771">
    <property type="protein sequence ID" value="KAH7918540.1"/>
    <property type="molecule type" value="Genomic_DNA"/>
</dbReference>
<reference evidence="1" key="1">
    <citation type="journal article" date="2021" name="New Phytol.">
        <title>Evolutionary innovations through gain and loss of genes in the ectomycorrhizal Boletales.</title>
        <authorList>
            <person name="Wu G."/>
            <person name="Miyauchi S."/>
            <person name="Morin E."/>
            <person name="Kuo A."/>
            <person name="Drula E."/>
            <person name="Varga T."/>
            <person name="Kohler A."/>
            <person name="Feng B."/>
            <person name="Cao Y."/>
            <person name="Lipzen A."/>
            <person name="Daum C."/>
            <person name="Hundley H."/>
            <person name="Pangilinan J."/>
            <person name="Johnson J."/>
            <person name="Barry K."/>
            <person name="LaButti K."/>
            <person name="Ng V."/>
            <person name="Ahrendt S."/>
            <person name="Min B."/>
            <person name="Choi I.G."/>
            <person name="Park H."/>
            <person name="Plett J.M."/>
            <person name="Magnuson J."/>
            <person name="Spatafora J.W."/>
            <person name="Nagy L.G."/>
            <person name="Henrissat B."/>
            <person name="Grigoriev I.V."/>
            <person name="Yang Z.L."/>
            <person name="Xu J."/>
            <person name="Martin F.M."/>
        </authorList>
    </citation>
    <scope>NUCLEOTIDE SEQUENCE</scope>
    <source>
        <strain evidence="1">KUC20120723A-06</strain>
    </source>
</reference>
<keyword evidence="2" id="KW-1185">Reference proteome</keyword>
<proteinExistence type="predicted"/>
<dbReference type="Proteomes" id="UP000790709">
    <property type="component" value="Unassembled WGS sequence"/>
</dbReference>
<protein>
    <submittedName>
        <fullName evidence="1">Uncharacterized protein</fullName>
    </submittedName>
</protein>
<accession>A0ACB8AYC7</accession>
<comment type="caution">
    <text evidence="1">The sequence shown here is derived from an EMBL/GenBank/DDBJ whole genome shotgun (WGS) entry which is preliminary data.</text>
</comment>
<name>A0ACB8AYC7_9AGAM</name>
<sequence>MSDKTSKPQSCASRNKAGGSSKHTQVNSTKSSCETAEDLQAMRQKKKARHSDTGVRSAKDAPSIPVSAAPRKAEEPSSWDLLMQLDSWQRPGLPVNQFKKMFKSCNCGLVMTERVFEMHGCAKILCPDEVDTVVDLTAEETK</sequence>
<organism evidence="1 2">
    <name type="scientific">Leucogyrophana mollusca</name>
    <dbReference type="NCBI Taxonomy" id="85980"/>
    <lineage>
        <taxon>Eukaryota</taxon>
        <taxon>Fungi</taxon>
        <taxon>Dikarya</taxon>
        <taxon>Basidiomycota</taxon>
        <taxon>Agaricomycotina</taxon>
        <taxon>Agaricomycetes</taxon>
        <taxon>Agaricomycetidae</taxon>
        <taxon>Boletales</taxon>
        <taxon>Boletales incertae sedis</taxon>
        <taxon>Leucogyrophana</taxon>
    </lineage>
</organism>
<gene>
    <name evidence="1" type="ORF">BV22DRAFT_1134510</name>
</gene>
<evidence type="ECO:0000313" key="2">
    <source>
        <dbReference type="Proteomes" id="UP000790709"/>
    </source>
</evidence>
<evidence type="ECO:0000313" key="1">
    <source>
        <dbReference type="EMBL" id="KAH7918540.1"/>
    </source>
</evidence>